<comment type="caution">
    <text evidence="1">The sequence shown here is derived from an EMBL/GenBank/DDBJ whole genome shotgun (WGS) entry which is preliminary data.</text>
</comment>
<gene>
    <name evidence="1" type="ORF">H9872_08155</name>
</gene>
<sequence length="365" mass="40161">MKKSCCNNDMKFFEKPNAGICDICHPAENRISPIEATAMCPPIGEPKLLTMVAPAVFDECGINLCRTVCVDELQDVCQGEPRRTPDILFSGLSKCDLVDADKIQLQVVDIDFNFVDPCGCRFSEIQPAKCKPNLSRITLKDIDVTFAVTVIDCSCKVVKQGMMTVRYLGDERCPAHDPCTNPSCISFDLYTPYGVAFAPENPMGCNKLVPCISFMGFVNSQQGLRECDKSMEGFLEFPVNNTIQQGISAQALAKVVSRDEDCFSIGLTLYFKSIYFVQYKFRHEGLTVPPKLTPAEEANNDCLDFVCGDLLENSIRPLEVGRDSVTIRNDNRNKNNSCDSCNNSCDSCTKCSCATCGCSKSAASN</sequence>
<name>A0A9E2KCN2_9FIRM</name>
<accession>A0A9E2KCN2</accession>
<organism evidence="1 2">
    <name type="scientific">Candidatus Cellulosilyticum pullistercoris</name>
    <dbReference type="NCBI Taxonomy" id="2838521"/>
    <lineage>
        <taxon>Bacteria</taxon>
        <taxon>Bacillati</taxon>
        <taxon>Bacillota</taxon>
        <taxon>Clostridia</taxon>
        <taxon>Lachnospirales</taxon>
        <taxon>Cellulosilyticaceae</taxon>
        <taxon>Cellulosilyticum</taxon>
    </lineage>
</organism>
<evidence type="ECO:0000313" key="2">
    <source>
        <dbReference type="Proteomes" id="UP000824229"/>
    </source>
</evidence>
<reference evidence="1" key="2">
    <citation type="submission" date="2021-04" db="EMBL/GenBank/DDBJ databases">
        <authorList>
            <person name="Gilroy R."/>
        </authorList>
    </citation>
    <scope>NUCLEOTIDE SEQUENCE</scope>
    <source>
        <strain evidence="1">B5-657</strain>
    </source>
</reference>
<protein>
    <submittedName>
        <fullName evidence="1">Uncharacterized protein</fullName>
    </submittedName>
</protein>
<dbReference type="AlphaFoldDB" id="A0A9E2KCN2"/>
<dbReference type="Proteomes" id="UP000824229">
    <property type="component" value="Unassembled WGS sequence"/>
</dbReference>
<dbReference type="EMBL" id="JAHLFQ010000191">
    <property type="protein sequence ID" value="MBU3804715.1"/>
    <property type="molecule type" value="Genomic_DNA"/>
</dbReference>
<proteinExistence type="predicted"/>
<evidence type="ECO:0000313" key="1">
    <source>
        <dbReference type="EMBL" id="MBU3804715.1"/>
    </source>
</evidence>
<reference evidence="1" key="1">
    <citation type="journal article" date="2021" name="PeerJ">
        <title>Extensive microbial diversity within the chicken gut microbiome revealed by metagenomics and culture.</title>
        <authorList>
            <person name="Gilroy R."/>
            <person name="Ravi A."/>
            <person name="Getino M."/>
            <person name="Pursley I."/>
            <person name="Horton D.L."/>
            <person name="Alikhan N.F."/>
            <person name="Baker D."/>
            <person name="Gharbi K."/>
            <person name="Hall N."/>
            <person name="Watson M."/>
            <person name="Adriaenssens E.M."/>
            <person name="Foster-Nyarko E."/>
            <person name="Jarju S."/>
            <person name="Secka A."/>
            <person name="Antonio M."/>
            <person name="Oren A."/>
            <person name="Chaudhuri R.R."/>
            <person name="La Ragione R."/>
            <person name="Hildebrand F."/>
            <person name="Pallen M.J."/>
        </authorList>
    </citation>
    <scope>NUCLEOTIDE SEQUENCE</scope>
    <source>
        <strain evidence="1">B5-657</strain>
    </source>
</reference>